<dbReference type="RefSeq" id="XP_064767929.1">
    <property type="nucleotide sequence ID" value="XM_064914192.1"/>
</dbReference>
<evidence type="ECO:0000256" key="1">
    <source>
        <dbReference type="SAM" id="MobiDB-lite"/>
    </source>
</evidence>
<organism evidence="2 3">
    <name type="scientific">Myxozyma melibiosi</name>
    <dbReference type="NCBI Taxonomy" id="54550"/>
    <lineage>
        <taxon>Eukaryota</taxon>
        <taxon>Fungi</taxon>
        <taxon>Dikarya</taxon>
        <taxon>Ascomycota</taxon>
        <taxon>Saccharomycotina</taxon>
        <taxon>Lipomycetes</taxon>
        <taxon>Lipomycetales</taxon>
        <taxon>Lipomycetaceae</taxon>
        <taxon>Myxozyma</taxon>
    </lineage>
</organism>
<evidence type="ECO:0000313" key="3">
    <source>
        <dbReference type="Proteomes" id="UP001498771"/>
    </source>
</evidence>
<feature type="region of interest" description="Disordered" evidence="1">
    <location>
        <begin position="511"/>
        <end position="539"/>
    </location>
</feature>
<dbReference type="EMBL" id="JBBJBU010000007">
    <property type="protein sequence ID" value="KAK7204896.1"/>
    <property type="molecule type" value="Genomic_DNA"/>
</dbReference>
<feature type="compositionally biased region" description="Polar residues" evidence="1">
    <location>
        <begin position="517"/>
        <end position="533"/>
    </location>
</feature>
<comment type="caution">
    <text evidence="2">The sequence shown here is derived from an EMBL/GenBank/DDBJ whole genome shotgun (WGS) entry which is preliminary data.</text>
</comment>
<proteinExistence type="predicted"/>
<evidence type="ECO:0000313" key="2">
    <source>
        <dbReference type="EMBL" id="KAK7204896.1"/>
    </source>
</evidence>
<gene>
    <name evidence="2" type="ORF">BZA70DRAFT_290210</name>
</gene>
<protein>
    <submittedName>
        <fullName evidence="2">Uncharacterized protein</fullName>
    </submittedName>
</protein>
<accession>A0ABR1F4X3</accession>
<dbReference type="Proteomes" id="UP001498771">
    <property type="component" value="Unassembled WGS sequence"/>
</dbReference>
<sequence length="586" mass="66090">MRTRNIRRTFFALLTAIICIYSLSIFFSPSSAYTTAQENVQGYSSQLADLAGTHGEPLYAAYRRLFSLVADQDDEEPVPAAPSAATTSTVVAAQPTEEDLERKAKWDNFVGQYKRNRELLFDPNPLSKLAYCSSSTKTPGKSGNFLINLANEEGNMARIVFPFDGRPHRYNPNLLPYPPGSRLPYFAMARISPRRTLFHHELVFCDLKWKRTRTIGRATLECDGKAKTIKLEDEWPSPKGACKAHPFLQIRQGHSDPRVFFSPIGEPLMIVGTNGRHNCLHQYIIDLRALIPNLGHKMRIDHLPVRYKKLTELTRPGLAEIEKNWFAMYDDRNIGYIQHDSHRRTVSLLDAAPGATEDQSKVFNIANPEPKIVQTLIKKYTSKDAANDLHQATNSLRVTLCDFPCIPTIHNTVIVELLHVKYKNFYELFYRRFAVIMNATAPFDVIGRTGPIHYAGVDERTMIYTVSMAWDHQNHRPHEPWNELKHGGQDAWRILAERDRVNDEKAATTMTAATPTISGSGTTTENAGQNTASAPPPLKTNPLVSPYYHGWLDDVLMINFGIDDRDSGTIHVSARELLDCILVSEG</sequence>
<reference evidence="2 3" key="1">
    <citation type="submission" date="2024-03" db="EMBL/GenBank/DDBJ databases">
        <title>Genome-scale model development and genomic sequencing of the oleaginous clade Lipomyces.</title>
        <authorList>
            <consortium name="Lawrence Berkeley National Laboratory"/>
            <person name="Czajka J.J."/>
            <person name="Han Y."/>
            <person name="Kim J."/>
            <person name="Mondo S.J."/>
            <person name="Hofstad B.A."/>
            <person name="Robles A."/>
            <person name="Haridas S."/>
            <person name="Riley R."/>
            <person name="LaButti K."/>
            <person name="Pangilinan J."/>
            <person name="Andreopoulos W."/>
            <person name="Lipzen A."/>
            <person name="Yan J."/>
            <person name="Wang M."/>
            <person name="Ng V."/>
            <person name="Grigoriev I.V."/>
            <person name="Spatafora J.W."/>
            <person name="Magnuson J.K."/>
            <person name="Baker S.E."/>
            <person name="Pomraning K.R."/>
        </authorList>
    </citation>
    <scope>NUCLEOTIDE SEQUENCE [LARGE SCALE GENOMIC DNA]</scope>
    <source>
        <strain evidence="2 3">Phaff 52-87</strain>
    </source>
</reference>
<name>A0ABR1F4X3_9ASCO</name>
<keyword evidence="3" id="KW-1185">Reference proteome</keyword>
<dbReference type="GeneID" id="90039704"/>